<dbReference type="Pfam" id="PF00563">
    <property type="entry name" value="EAL"/>
    <property type="match status" value="1"/>
</dbReference>
<dbReference type="Proteomes" id="UP000693952">
    <property type="component" value="Chromosome"/>
</dbReference>
<dbReference type="Gene3D" id="3.20.20.450">
    <property type="entry name" value="EAL domain"/>
    <property type="match status" value="1"/>
</dbReference>
<feature type="transmembrane region" description="Helical" evidence="1">
    <location>
        <begin position="27"/>
        <end position="44"/>
    </location>
</feature>
<keyword evidence="1" id="KW-0472">Membrane</keyword>
<dbReference type="InterPro" id="IPR052155">
    <property type="entry name" value="Biofilm_reg_signaling"/>
</dbReference>
<evidence type="ECO:0000259" key="2">
    <source>
        <dbReference type="PROSITE" id="PS50883"/>
    </source>
</evidence>
<dbReference type="SUPFAM" id="SSF55073">
    <property type="entry name" value="Nucleotide cyclase"/>
    <property type="match status" value="1"/>
</dbReference>
<proteinExistence type="predicted"/>
<sequence length="758" mass="84045">MDWLGLHFITELPDSGQVVLHCSHNPVLVLLAYLVACAASFATLDMAERVSHVEHATSQRLWRWVGACCLAGGIWAMHFIAMLAFEAPFEISYDLPLTLLSLFIALVAAWMAMDTLSHAQLPLWRYALASLWIGLGISAMHYVGMAAIRSVASQYYEPSLMVLSLLVAIACSLAALLLSRYLRDGSGMFHQLLKYASSLVLGGAIVLMHFTGMWSMTLVLPAGNPPGPIVPNGHLQLGLTLCVIILLIIGSGISAALADKKLQHKERDLRRVNTLLSQLDQARVSLQHVAHYDALTNLINRRGFNQLFAEKLMEKSTFGGMLAVMFLDIDHFKRINDSLGHDAGDELLKVIAGHIKNSTRNHEDVVARLGGDEFCILINLYDREEARNMAHRIMQKMKEPIELGGRRMVMTTSIGISIFPDDGKTCEELLKNADLALYQSKDAGRNNLHFFSSSLKTRATLELQLEEELRNALRDNQGLQLYYQPIYDLKGARVTKLEALVRWQHPQHGLLSPDRFISIAEANGMIAELDNWVLRKACQDLAYLSRHGRGELKIAVNCSALNLTREELAGEIESALHNAQVAPQRLELEVTENALMGNISSTLALLKQIRGLGVSLSIDDFGTGYSSLAYLKRLPLNTLKIDRSFIQDIPKSTQDMEIVQAIIVMAHTLHLQVVTEGVETLEQQQFLEHYGCDYLQGYLLSRPVTLQELHAVLEELDQRHAGGVNPLTGLGIAEPESLDLFPDSLAHHASASTAQLTR</sequence>
<feature type="domain" description="EAL" evidence="2">
    <location>
        <begin position="462"/>
        <end position="717"/>
    </location>
</feature>
<dbReference type="InterPro" id="IPR035919">
    <property type="entry name" value="EAL_sf"/>
</dbReference>
<gene>
    <name evidence="5" type="ORF">KSS89_07630</name>
</gene>
<dbReference type="Pfam" id="PF00990">
    <property type="entry name" value="GGDEF"/>
    <property type="match status" value="1"/>
</dbReference>
<reference evidence="5" key="1">
    <citation type="submission" date="2021-06" db="EMBL/GenBank/DDBJ databases">
        <title>Updating the genus Pseudomonas: Description of 43 new species and partition of the Pseudomonas putida group.</title>
        <authorList>
            <person name="Girard L."/>
            <person name="Lood C."/>
            <person name="Vandamme P."/>
            <person name="Rokni-Zadeh H."/>
            <person name="van Noort V."/>
            <person name="Hofte M."/>
            <person name="Lavigne R."/>
            <person name="De Mot R."/>
        </authorList>
    </citation>
    <scope>NUCLEOTIDE SEQUENCE</scope>
    <source>
        <strain evidence="5">CMR12a</strain>
    </source>
</reference>
<dbReference type="InterPro" id="IPR029787">
    <property type="entry name" value="Nucleotide_cyclase"/>
</dbReference>
<dbReference type="PANTHER" id="PTHR44757">
    <property type="entry name" value="DIGUANYLATE CYCLASE DGCP"/>
    <property type="match status" value="1"/>
</dbReference>
<dbReference type="InterPro" id="IPR001633">
    <property type="entry name" value="EAL_dom"/>
</dbReference>
<feature type="transmembrane region" description="Helical" evidence="1">
    <location>
        <begin position="235"/>
        <end position="258"/>
    </location>
</feature>
<keyword evidence="6" id="KW-1185">Reference proteome</keyword>
<evidence type="ECO:0000259" key="3">
    <source>
        <dbReference type="PROSITE" id="PS50887"/>
    </source>
</evidence>
<protein>
    <submittedName>
        <fullName evidence="5">Bifunctional diguanylate cyclase/phosphodiesterase</fullName>
    </submittedName>
</protein>
<evidence type="ECO:0000313" key="5">
    <source>
        <dbReference type="EMBL" id="QXH42080.1"/>
    </source>
</evidence>
<dbReference type="NCBIfam" id="TIGR00254">
    <property type="entry name" value="GGDEF"/>
    <property type="match status" value="1"/>
</dbReference>
<dbReference type="EMBL" id="CP077074">
    <property type="protein sequence ID" value="QXH42080.1"/>
    <property type="molecule type" value="Genomic_DNA"/>
</dbReference>
<feature type="domain" description="GGDEF" evidence="3">
    <location>
        <begin position="320"/>
        <end position="453"/>
    </location>
</feature>
<dbReference type="PROSITE" id="PS50883">
    <property type="entry name" value="EAL"/>
    <property type="match status" value="1"/>
</dbReference>
<dbReference type="SMART" id="SM00267">
    <property type="entry name" value="GGDEF"/>
    <property type="match status" value="1"/>
</dbReference>
<dbReference type="PROSITE" id="PS50887">
    <property type="entry name" value="GGDEF"/>
    <property type="match status" value="1"/>
</dbReference>
<feature type="transmembrane region" description="Helical" evidence="1">
    <location>
        <begin position="199"/>
        <end position="223"/>
    </location>
</feature>
<name>A0ABX8MS08_9PSED</name>
<dbReference type="Gene3D" id="3.30.70.270">
    <property type="match status" value="1"/>
</dbReference>
<feature type="domain" description="MHYT" evidence="4">
    <location>
        <begin position="24"/>
        <end position="219"/>
    </location>
</feature>
<dbReference type="PROSITE" id="PS50924">
    <property type="entry name" value="MHYT"/>
    <property type="match status" value="1"/>
</dbReference>
<dbReference type="RefSeq" id="WP_124345925.1">
    <property type="nucleotide sequence ID" value="NZ_CP027706.1"/>
</dbReference>
<accession>A0ABX8MS08</accession>
<dbReference type="PANTHER" id="PTHR44757:SF2">
    <property type="entry name" value="BIOFILM ARCHITECTURE MAINTENANCE PROTEIN MBAA"/>
    <property type="match status" value="1"/>
</dbReference>
<keyword evidence="1" id="KW-1133">Transmembrane helix</keyword>
<dbReference type="CDD" id="cd01949">
    <property type="entry name" value="GGDEF"/>
    <property type="match status" value="1"/>
</dbReference>
<organism evidence="5 6">
    <name type="scientific">Pseudomonas sessilinigenes</name>
    <dbReference type="NCBI Taxonomy" id="658629"/>
    <lineage>
        <taxon>Bacteria</taxon>
        <taxon>Pseudomonadati</taxon>
        <taxon>Pseudomonadota</taxon>
        <taxon>Gammaproteobacteria</taxon>
        <taxon>Pseudomonadales</taxon>
        <taxon>Pseudomonadaceae</taxon>
        <taxon>Pseudomonas</taxon>
    </lineage>
</organism>
<dbReference type="SUPFAM" id="SSF141868">
    <property type="entry name" value="EAL domain-like"/>
    <property type="match status" value="1"/>
</dbReference>
<keyword evidence="1" id="KW-0812">Transmembrane</keyword>
<feature type="transmembrane region" description="Helical" evidence="1">
    <location>
        <begin position="91"/>
        <end position="111"/>
    </location>
</feature>
<evidence type="ECO:0000256" key="1">
    <source>
        <dbReference type="PROSITE-ProRule" id="PRU00244"/>
    </source>
</evidence>
<dbReference type="CDD" id="cd01948">
    <property type="entry name" value="EAL"/>
    <property type="match status" value="1"/>
</dbReference>
<evidence type="ECO:0000313" key="6">
    <source>
        <dbReference type="Proteomes" id="UP000693952"/>
    </source>
</evidence>
<feature type="transmembrane region" description="Helical" evidence="1">
    <location>
        <begin position="64"/>
        <end position="85"/>
    </location>
</feature>
<evidence type="ECO:0000259" key="4">
    <source>
        <dbReference type="PROSITE" id="PS50924"/>
    </source>
</evidence>
<feature type="transmembrane region" description="Helical" evidence="1">
    <location>
        <begin position="123"/>
        <end position="148"/>
    </location>
</feature>
<dbReference type="InterPro" id="IPR005330">
    <property type="entry name" value="MHYT_dom"/>
</dbReference>
<dbReference type="InterPro" id="IPR043128">
    <property type="entry name" value="Rev_trsase/Diguanyl_cyclase"/>
</dbReference>
<dbReference type="InterPro" id="IPR000160">
    <property type="entry name" value="GGDEF_dom"/>
</dbReference>
<feature type="transmembrane region" description="Helical" evidence="1">
    <location>
        <begin position="160"/>
        <end position="178"/>
    </location>
</feature>
<dbReference type="SMART" id="SM00052">
    <property type="entry name" value="EAL"/>
    <property type="match status" value="1"/>
</dbReference>
<dbReference type="Pfam" id="PF03707">
    <property type="entry name" value="MHYT"/>
    <property type="match status" value="2"/>
</dbReference>